<dbReference type="Proteomes" id="UP000678393">
    <property type="component" value="Unassembled WGS sequence"/>
</dbReference>
<organism evidence="1 2">
    <name type="scientific">Candidula unifasciata</name>
    <dbReference type="NCBI Taxonomy" id="100452"/>
    <lineage>
        <taxon>Eukaryota</taxon>
        <taxon>Metazoa</taxon>
        <taxon>Spiralia</taxon>
        <taxon>Lophotrochozoa</taxon>
        <taxon>Mollusca</taxon>
        <taxon>Gastropoda</taxon>
        <taxon>Heterobranchia</taxon>
        <taxon>Euthyneura</taxon>
        <taxon>Panpulmonata</taxon>
        <taxon>Eupulmonata</taxon>
        <taxon>Stylommatophora</taxon>
        <taxon>Helicina</taxon>
        <taxon>Helicoidea</taxon>
        <taxon>Geomitridae</taxon>
        <taxon>Candidula</taxon>
    </lineage>
</organism>
<feature type="non-terminal residue" evidence="1">
    <location>
        <position position="1"/>
    </location>
</feature>
<dbReference type="AlphaFoldDB" id="A0A8S3Z1W9"/>
<evidence type="ECO:0000313" key="1">
    <source>
        <dbReference type="EMBL" id="CAG5123049.1"/>
    </source>
</evidence>
<accession>A0A8S3Z1W9</accession>
<dbReference type="EMBL" id="CAJHNH020001433">
    <property type="protein sequence ID" value="CAG5123049.1"/>
    <property type="molecule type" value="Genomic_DNA"/>
</dbReference>
<proteinExistence type="predicted"/>
<comment type="caution">
    <text evidence="1">The sequence shown here is derived from an EMBL/GenBank/DDBJ whole genome shotgun (WGS) entry which is preliminary data.</text>
</comment>
<protein>
    <submittedName>
        <fullName evidence="1">Uncharacterized protein</fullName>
    </submittedName>
</protein>
<evidence type="ECO:0000313" key="2">
    <source>
        <dbReference type="Proteomes" id="UP000678393"/>
    </source>
</evidence>
<sequence>IYCWDDKTGSWTQMDIKKMTVYLEHDIAGGSCKTCDREHMYRILKDWELTSKYGKAWEDKVKRFIVSETEKKYVY</sequence>
<gene>
    <name evidence="1" type="ORF">CUNI_LOCUS8607</name>
</gene>
<name>A0A8S3Z1W9_9EUPU</name>
<reference evidence="1" key="1">
    <citation type="submission" date="2021-04" db="EMBL/GenBank/DDBJ databases">
        <authorList>
            <consortium name="Molecular Ecology Group"/>
        </authorList>
    </citation>
    <scope>NUCLEOTIDE SEQUENCE</scope>
</reference>
<feature type="non-terminal residue" evidence="1">
    <location>
        <position position="75"/>
    </location>
</feature>
<keyword evidence="2" id="KW-1185">Reference proteome</keyword>